<comment type="subcellular location">
    <subcellularLocation>
        <location evidence="1">Membrane</location>
        <topology evidence="1">Multi-pass membrane protein</topology>
    </subcellularLocation>
</comment>
<feature type="transmembrane region" description="Helical" evidence="11">
    <location>
        <begin position="73"/>
        <end position="94"/>
    </location>
</feature>
<feature type="transmembrane region" description="Helical" evidence="11">
    <location>
        <begin position="352"/>
        <end position="371"/>
    </location>
</feature>
<keyword evidence="7" id="KW-0406">Ion transport</keyword>
<dbReference type="Proteomes" id="UP000094056">
    <property type="component" value="Unassembled WGS sequence"/>
</dbReference>
<feature type="transmembrane region" description="Helical" evidence="11">
    <location>
        <begin position="265"/>
        <end position="288"/>
    </location>
</feature>
<feature type="region of interest" description="Disordered" evidence="10">
    <location>
        <begin position="33"/>
        <end position="58"/>
    </location>
</feature>
<dbReference type="GO" id="GO:0016020">
    <property type="term" value="C:membrane"/>
    <property type="evidence" value="ECO:0007669"/>
    <property type="project" value="UniProtKB-SubCell"/>
</dbReference>
<feature type="transmembrane region" description="Helical" evidence="11">
    <location>
        <begin position="101"/>
        <end position="120"/>
    </location>
</feature>
<dbReference type="GO" id="GO:0015297">
    <property type="term" value="F:antiporter activity"/>
    <property type="evidence" value="ECO:0007669"/>
    <property type="project" value="UniProtKB-KW"/>
</dbReference>
<dbReference type="InterPro" id="IPR006153">
    <property type="entry name" value="Cation/H_exchanger_TM"/>
</dbReference>
<keyword evidence="3" id="KW-0050">Antiport</keyword>
<comment type="caution">
    <text evidence="13">The sequence shown here is derived from an EMBL/GenBank/DDBJ whole genome shotgun (WGS) entry which is preliminary data.</text>
</comment>
<protein>
    <submittedName>
        <fullName evidence="13">Na+/H+ antiporter</fullName>
    </submittedName>
</protein>
<proteinExistence type="predicted"/>
<evidence type="ECO:0000256" key="4">
    <source>
        <dbReference type="ARBA" id="ARBA00022692"/>
    </source>
</evidence>
<feature type="transmembrane region" description="Helical" evidence="11">
    <location>
        <begin position="162"/>
        <end position="187"/>
    </location>
</feature>
<accession>A0A1E3X7R5</accession>
<keyword evidence="8 11" id="KW-0472">Membrane</keyword>
<gene>
    <name evidence="13" type="ORF">SCARUB_03192</name>
</gene>
<dbReference type="GO" id="GO:0006814">
    <property type="term" value="P:sodium ion transport"/>
    <property type="evidence" value="ECO:0007669"/>
    <property type="project" value="UniProtKB-KW"/>
</dbReference>
<keyword evidence="6" id="KW-0915">Sodium</keyword>
<keyword evidence="2" id="KW-0813">Transport</keyword>
<dbReference type="PANTHER" id="PTHR43562">
    <property type="entry name" value="NAPA-TYPE SODIUM/HYDROGEN ANTIPORTER"/>
    <property type="match status" value="1"/>
</dbReference>
<feature type="compositionally biased region" description="Low complexity" evidence="10">
    <location>
        <begin position="43"/>
        <end position="55"/>
    </location>
</feature>
<feature type="transmembrane region" description="Helical" evidence="11">
    <location>
        <begin position="132"/>
        <end position="150"/>
    </location>
</feature>
<evidence type="ECO:0000256" key="6">
    <source>
        <dbReference type="ARBA" id="ARBA00023053"/>
    </source>
</evidence>
<feature type="transmembrane region" description="Helical" evidence="11">
    <location>
        <begin position="377"/>
        <end position="402"/>
    </location>
</feature>
<organism evidence="13 14">
    <name type="scientific">Candidatus Scalindua rubra</name>
    <dbReference type="NCBI Taxonomy" id="1872076"/>
    <lineage>
        <taxon>Bacteria</taxon>
        <taxon>Pseudomonadati</taxon>
        <taxon>Planctomycetota</taxon>
        <taxon>Candidatus Brocadiia</taxon>
        <taxon>Candidatus Brocadiales</taxon>
        <taxon>Candidatus Scalinduaceae</taxon>
        <taxon>Candidatus Scalindua</taxon>
    </lineage>
</organism>
<feature type="transmembrane region" description="Helical" evidence="11">
    <location>
        <begin position="7"/>
        <end position="26"/>
    </location>
</feature>
<keyword evidence="5 11" id="KW-1133">Transmembrane helix</keyword>
<feature type="domain" description="Cation/H+ exchanger transmembrane" evidence="12">
    <location>
        <begin position="87"/>
        <end position="456"/>
    </location>
</feature>
<keyword evidence="4 11" id="KW-0812">Transmembrane</keyword>
<dbReference type="Pfam" id="PF00999">
    <property type="entry name" value="Na_H_Exchanger"/>
    <property type="match status" value="1"/>
</dbReference>
<sequence>MTKVLSKCIFIILLAVPLVFYISHIYSSPEEESRNAASTVREQTSLQDSSTTQTQKHSIEKTDMVIHGHEDPIAPILLGIVIILAAAKIGGGIFEKIGQPAVLGELVLGIIIGNLAYFTGWEFFAPLRNHTFVDLLARFGVIILLFEIGLETDIRDMVKVGLSSFLVALGGIVAPFILGYFTSLYFFPNAGAGVHLFVGSTLCATSVGIKARVLKDMGKLQTTEAKIILGAAVLDDIIVLFILAIVTDIVVMGSVNPFHIARTSMFSILFLSGAIFMGLKLAPFLGYYTTHMKVEGWKLAMAIVFCLLLSYIANLIGLATIVGAFAAGLILREVRFKDLKGGEHGIQEIMRPASFVFVPIFFLLIGMQIKLELFYDMHVLMVSLAITLAAIIGKQVCGLCALEKGLNRIAIGVAMIPRGEVTLIFAGIGKSIGVLSDVFFSALIIMVIITTLITPPALRLSMSGTPSAQKD</sequence>
<evidence type="ECO:0000256" key="2">
    <source>
        <dbReference type="ARBA" id="ARBA00022448"/>
    </source>
</evidence>
<reference evidence="13 14" key="1">
    <citation type="submission" date="2016-07" db="EMBL/GenBank/DDBJ databases">
        <title>Draft genome of Scalindua rubra, obtained from a brine-seawater interface in the Red Sea, sheds light on salt adaptation in anammox bacteria.</title>
        <authorList>
            <person name="Speth D.R."/>
            <person name="Lagkouvardos I."/>
            <person name="Wang Y."/>
            <person name="Qian P.-Y."/>
            <person name="Dutilh B.E."/>
            <person name="Jetten M.S."/>
        </authorList>
    </citation>
    <scope>NUCLEOTIDE SEQUENCE [LARGE SCALE GENOMIC DNA]</scope>
    <source>
        <strain evidence="13">BSI-1</strain>
    </source>
</reference>
<dbReference type="EMBL" id="MAYW01000101">
    <property type="protein sequence ID" value="ODS31675.1"/>
    <property type="molecule type" value="Genomic_DNA"/>
</dbReference>
<evidence type="ECO:0000256" key="11">
    <source>
        <dbReference type="SAM" id="Phobius"/>
    </source>
</evidence>
<evidence type="ECO:0000313" key="14">
    <source>
        <dbReference type="Proteomes" id="UP000094056"/>
    </source>
</evidence>
<keyword evidence="9" id="KW-0739">Sodium transport</keyword>
<dbReference type="Gene3D" id="1.20.1530.20">
    <property type="match status" value="1"/>
</dbReference>
<feature type="transmembrane region" description="Helical" evidence="11">
    <location>
        <begin position="227"/>
        <end position="253"/>
    </location>
</feature>
<evidence type="ECO:0000259" key="12">
    <source>
        <dbReference type="Pfam" id="PF00999"/>
    </source>
</evidence>
<dbReference type="AlphaFoldDB" id="A0A1E3X7R5"/>
<evidence type="ECO:0000256" key="9">
    <source>
        <dbReference type="ARBA" id="ARBA00023201"/>
    </source>
</evidence>
<dbReference type="PANTHER" id="PTHR43562:SF3">
    <property type="entry name" value="SODIUM ION_PROTON EXCHANGER (EUROFUNG)"/>
    <property type="match status" value="1"/>
</dbReference>
<evidence type="ECO:0000256" key="10">
    <source>
        <dbReference type="SAM" id="MobiDB-lite"/>
    </source>
</evidence>
<name>A0A1E3X7R5_9BACT</name>
<feature type="transmembrane region" description="Helical" evidence="11">
    <location>
        <begin position="409"/>
        <end position="428"/>
    </location>
</feature>
<feature type="transmembrane region" description="Helical" evidence="11">
    <location>
        <begin position="434"/>
        <end position="453"/>
    </location>
</feature>
<evidence type="ECO:0000256" key="1">
    <source>
        <dbReference type="ARBA" id="ARBA00004141"/>
    </source>
</evidence>
<dbReference type="InterPro" id="IPR038770">
    <property type="entry name" value="Na+/solute_symporter_sf"/>
</dbReference>
<evidence type="ECO:0000256" key="8">
    <source>
        <dbReference type="ARBA" id="ARBA00023136"/>
    </source>
</evidence>
<feature type="transmembrane region" description="Helical" evidence="11">
    <location>
        <begin position="300"/>
        <end position="331"/>
    </location>
</feature>
<evidence type="ECO:0000256" key="7">
    <source>
        <dbReference type="ARBA" id="ARBA00023065"/>
    </source>
</evidence>
<evidence type="ECO:0000256" key="3">
    <source>
        <dbReference type="ARBA" id="ARBA00022449"/>
    </source>
</evidence>
<dbReference type="GO" id="GO:1902600">
    <property type="term" value="P:proton transmembrane transport"/>
    <property type="evidence" value="ECO:0007669"/>
    <property type="project" value="InterPro"/>
</dbReference>
<evidence type="ECO:0000256" key="5">
    <source>
        <dbReference type="ARBA" id="ARBA00022989"/>
    </source>
</evidence>
<evidence type="ECO:0000313" key="13">
    <source>
        <dbReference type="EMBL" id="ODS31675.1"/>
    </source>
</evidence>